<reference evidence="1" key="2">
    <citation type="submission" date="2019-07" db="EMBL/GenBank/DDBJ databases">
        <authorList>
            <person name="Yang Y."/>
            <person name="Bocs S."/>
            <person name="Baudouin L."/>
        </authorList>
    </citation>
    <scope>NUCLEOTIDE SEQUENCE</scope>
    <source>
        <tissue evidence="1">Spear leaf of Hainan Tall coconut</tissue>
    </source>
</reference>
<name>A0A8K0I401_COCNU</name>
<keyword evidence="2" id="KW-1185">Reference proteome</keyword>
<dbReference type="EMBL" id="CM017874">
    <property type="protein sequence ID" value="KAG1334850.1"/>
    <property type="molecule type" value="Genomic_DNA"/>
</dbReference>
<comment type="caution">
    <text evidence="1">The sequence shown here is derived from an EMBL/GenBank/DDBJ whole genome shotgun (WGS) entry which is preliminary data.</text>
</comment>
<proteinExistence type="predicted"/>
<reference evidence="1" key="1">
    <citation type="journal article" date="2017" name="Gigascience">
        <title>The genome draft of coconut (Cocos nucifera).</title>
        <authorList>
            <person name="Xiao Y."/>
            <person name="Xu P."/>
            <person name="Fan H."/>
            <person name="Baudouin L."/>
            <person name="Xia W."/>
            <person name="Bocs S."/>
            <person name="Xu J."/>
            <person name="Li Q."/>
            <person name="Guo A."/>
            <person name="Zhou L."/>
            <person name="Li J."/>
            <person name="Wu Y."/>
            <person name="Ma Z."/>
            <person name="Armero A."/>
            <person name="Issali A.E."/>
            <person name="Liu N."/>
            <person name="Peng M."/>
            <person name="Yang Y."/>
        </authorList>
    </citation>
    <scope>NUCLEOTIDE SEQUENCE</scope>
    <source>
        <tissue evidence="1">Spear leaf of Hainan Tall coconut</tissue>
    </source>
</reference>
<protein>
    <submittedName>
        <fullName evidence="1">Uncharacterized protein</fullName>
    </submittedName>
</protein>
<gene>
    <name evidence="1" type="ORF">COCNU_03G009690</name>
</gene>
<dbReference type="AlphaFoldDB" id="A0A8K0I401"/>
<evidence type="ECO:0000313" key="1">
    <source>
        <dbReference type="EMBL" id="KAG1334850.1"/>
    </source>
</evidence>
<organism evidence="1 2">
    <name type="scientific">Cocos nucifera</name>
    <name type="common">Coconut palm</name>
    <dbReference type="NCBI Taxonomy" id="13894"/>
    <lineage>
        <taxon>Eukaryota</taxon>
        <taxon>Viridiplantae</taxon>
        <taxon>Streptophyta</taxon>
        <taxon>Embryophyta</taxon>
        <taxon>Tracheophyta</taxon>
        <taxon>Spermatophyta</taxon>
        <taxon>Magnoliopsida</taxon>
        <taxon>Liliopsida</taxon>
        <taxon>Arecaceae</taxon>
        <taxon>Arecoideae</taxon>
        <taxon>Cocoseae</taxon>
        <taxon>Attaleinae</taxon>
        <taxon>Cocos</taxon>
    </lineage>
</organism>
<evidence type="ECO:0000313" key="2">
    <source>
        <dbReference type="Proteomes" id="UP000797356"/>
    </source>
</evidence>
<sequence length="79" mass="8750">MSKTATGLITEFAPQKTKVYMLQELAIALCSKNGRKAIVLERKTGSRDANTLTEVLLCGAVLDDPKISSFFHIRLLRRA</sequence>
<dbReference type="Proteomes" id="UP000797356">
    <property type="component" value="Chromosome 3"/>
</dbReference>
<accession>A0A8K0I401</accession>